<gene>
    <name evidence="4" type="ORF">D9611_012116</name>
</gene>
<dbReference type="OrthoDB" id="2016548at2759"/>
<dbReference type="InterPro" id="IPR058581">
    <property type="entry name" value="TM_HPP"/>
</dbReference>
<organism evidence="4 5">
    <name type="scientific">Ephemerocybe angulata</name>
    <dbReference type="NCBI Taxonomy" id="980116"/>
    <lineage>
        <taxon>Eukaryota</taxon>
        <taxon>Fungi</taxon>
        <taxon>Dikarya</taxon>
        <taxon>Basidiomycota</taxon>
        <taxon>Agaricomycotina</taxon>
        <taxon>Agaricomycetes</taxon>
        <taxon>Agaricomycetidae</taxon>
        <taxon>Agaricales</taxon>
        <taxon>Agaricineae</taxon>
        <taxon>Psathyrellaceae</taxon>
        <taxon>Ephemerocybe</taxon>
    </lineage>
</organism>
<dbReference type="EMBL" id="JAACJK010000061">
    <property type="protein sequence ID" value="KAF5335573.1"/>
    <property type="molecule type" value="Genomic_DNA"/>
</dbReference>
<feature type="transmembrane region" description="Helical" evidence="2">
    <location>
        <begin position="111"/>
        <end position="127"/>
    </location>
</feature>
<dbReference type="Proteomes" id="UP000541558">
    <property type="component" value="Unassembled WGS sequence"/>
</dbReference>
<keyword evidence="2" id="KW-0812">Transmembrane</keyword>
<keyword evidence="2" id="KW-1133">Transmembrane helix</keyword>
<reference evidence="4 5" key="1">
    <citation type="journal article" date="2020" name="ISME J.">
        <title>Uncovering the hidden diversity of litter-decomposition mechanisms in mushroom-forming fungi.</title>
        <authorList>
            <person name="Floudas D."/>
            <person name="Bentzer J."/>
            <person name="Ahren D."/>
            <person name="Johansson T."/>
            <person name="Persson P."/>
            <person name="Tunlid A."/>
        </authorList>
    </citation>
    <scope>NUCLEOTIDE SEQUENCE [LARGE SCALE GENOMIC DNA]</scope>
    <source>
        <strain evidence="4 5">CBS 175.51</strain>
    </source>
</reference>
<feature type="transmembrane region" description="Helical" evidence="2">
    <location>
        <begin position="139"/>
        <end position="157"/>
    </location>
</feature>
<evidence type="ECO:0000256" key="1">
    <source>
        <dbReference type="SAM" id="MobiDB-lite"/>
    </source>
</evidence>
<keyword evidence="5" id="KW-1185">Reference proteome</keyword>
<name>A0A8H5C7J1_9AGAR</name>
<evidence type="ECO:0000256" key="2">
    <source>
        <dbReference type="SAM" id="Phobius"/>
    </source>
</evidence>
<feature type="transmembrane region" description="Helical" evidence="2">
    <location>
        <begin position="51"/>
        <end position="69"/>
    </location>
</feature>
<protein>
    <recommendedName>
        <fullName evidence="3">HPP transmembrane region domain-containing protein</fullName>
    </recommendedName>
</protein>
<feature type="transmembrane region" description="Helical" evidence="2">
    <location>
        <begin position="182"/>
        <end position="203"/>
    </location>
</feature>
<dbReference type="PANTHER" id="PTHR33741:SF5">
    <property type="entry name" value="TRANSMEMBRANE PROTEIN DDB_G0269096-RELATED"/>
    <property type="match status" value="1"/>
</dbReference>
<comment type="caution">
    <text evidence="4">The sequence shown here is derived from an EMBL/GenBank/DDBJ whole genome shotgun (WGS) entry which is preliminary data.</text>
</comment>
<feature type="region of interest" description="Disordered" evidence="1">
    <location>
        <begin position="246"/>
        <end position="271"/>
    </location>
</feature>
<evidence type="ECO:0000313" key="5">
    <source>
        <dbReference type="Proteomes" id="UP000541558"/>
    </source>
</evidence>
<dbReference type="PANTHER" id="PTHR33741">
    <property type="entry name" value="TRANSMEMBRANE PROTEIN DDB_G0269096-RELATED"/>
    <property type="match status" value="1"/>
</dbReference>
<feature type="domain" description="HPP transmembrane region" evidence="3">
    <location>
        <begin position="46"/>
        <end position="212"/>
    </location>
</feature>
<dbReference type="InterPro" id="IPR007065">
    <property type="entry name" value="HPP"/>
</dbReference>
<dbReference type="Pfam" id="PF04982">
    <property type="entry name" value="TM_HPP"/>
    <property type="match status" value="1"/>
</dbReference>
<feature type="transmembrane region" description="Helical" evidence="2">
    <location>
        <begin position="81"/>
        <end position="99"/>
    </location>
</feature>
<sequence length="271" mass="29066">MSGPQSVLHHLPTWASRWLGYRQRRAGPTLPPPHGLSKVLSLTGPQPQSVVWIWSWIGAFSGLAVIQAVFRQAHYFVNKGVTPIVPSYGATAVLIYGVIDSPLAQPRNVFFGHFIGALIGVCVAKLFEHLPTEARYNELAWLAVSISCASTIVLMQITKTVHPPAGATAIIPILDKSLQHALGWYFIPVVLLSSVLSLAVALLTNNIQRRYPIYWVSPPAPVLPVDASGSANQGLAEKNPLEISTRERTHSGGSTPGQATGAATPVRVGVP</sequence>
<proteinExistence type="predicted"/>
<evidence type="ECO:0000259" key="3">
    <source>
        <dbReference type="Pfam" id="PF04982"/>
    </source>
</evidence>
<evidence type="ECO:0000313" key="4">
    <source>
        <dbReference type="EMBL" id="KAF5335573.1"/>
    </source>
</evidence>
<dbReference type="AlphaFoldDB" id="A0A8H5C7J1"/>
<keyword evidence="2" id="KW-0472">Membrane</keyword>
<accession>A0A8H5C7J1</accession>